<keyword evidence="3" id="KW-1185">Reference proteome</keyword>
<evidence type="ECO:0000256" key="1">
    <source>
        <dbReference type="SAM" id="MobiDB-lite"/>
    </source>
</evidence>
<evidence type="ECO:0000313" key="3">
    <source>
        <dbReference type="Proteomes" id="UP000198923"/>
    </source>
</evidence>
<reference evidence="2 3" key="1">
    <citation type="submission" date="2016-10" db="EMBL/GenBank/DDBJ databases">
        <authorList>
            <person name="de Groot N.N."/>
        </authorList>
    </citation>
    <scope>NUCLEOTIDE SEQUENCE [LARGE SCALE GENOMIC DNA]</scope>
    <source>
        <strain evidence="2 3">CPCC 201354</strain>
    </source>
</reference>
<protein>
    <submittedName>
        <fullName evidence="2">Uncharacterized protein</fullName>
    </submittedName>
</protein>
<gene>
    <name evidence="2" type="ORF">SAMN05421505_106239</name>
</gene>
<dbReference type="Proteomes" id="UP000198923">
    <property type="component" value="Unassembled WGS sequence"/>
</dbReference>
<evidence type="ECO:0000313" key="2">
    <source>
        <dbReference type="EMBL" id="SDG68086.1"/>
    </source>
</evidence>
<feature type="region of interest" description="Disordered" evidence="1">
    <location>
        <begin position="1"/>
        <end position="64"/>
    </location>
</feature>
<feature type="compositionally biased region" description="Polar residues" evidence="1">
    <location>
        <begin position="1"/>
        <end position="13"/>
    </location>
</feature>
<sequence length="64" mass="6748">MSASEGMTLTADTQAAPVSKDSRGRTFIPPTGQQRPTDGLRPTEAHTDSVIGHPGSARGRRCLD</sequence>
<dbReference type="EMBL" id="FNCN01000006">
    <property type="protein sequence ID" value="SDG68086.1"/>
    <property type="molecule type" value="Genomic_DNA"/>
</dbReference>
<accession>A0A1G7W813</accession>
<proteinExistence type="predicted"/>
<dbReference type="AlphaFoldDB" id="A0A1G7W813"/>
<organism evidence="2 3">
    <name type="scientific">Sinosporangium album</name>
    <dbReference type="NCBI Taxonomy" id="504805"/>
    <lineage>
        <taxon>Bacteria</taxon>
        <taxon>Bacillati</taxon>
        <taxon>Actinomycetota</taxon>
        <taxon>Actinomycetes</taxon>
        <taxon>Streptosporangiales</taxon>
        <taxon>Streptosporangiaceae</taxon>
        <taxon>Sinosporangium</taxon>
    </lineage>
</organism>
<name>A0A1G7W813_9ACTN</name>